<evidence type="ECO:0000313" key="2">
    <source>
        <dbReference type="Proteomes" id="UP000234681"/>
    </source>
</evidence>
<accession>A6JLA7</accession>
<organism evidence="1 2">
    <name type="scientific">Rattus norvegicus</name>
    <name type="common">Rat</name>
    <dbReference type="NCBI Taxonomy" id="10116"/>
    <lineage>
        <taxon>Eukaryota</taxon>
        <taxon>Metazoa</taxon>
        <taxon>Chordata</taxon>
        <taxon>Craniata</taxon>
        <taxon>Vertebrata</taxon>
        <taxon>Euteleostomi</taxon>
        <taxon>Mammalia</taxon>
        <taxon>Eutheria</taxon>
        <taxon>Euarchontoglires</taxon>
        <taxon>Glires</taxon>
        <taxon>Rodentia</taxon>
        <taxon>Myomorpha</taxon>
        <taxon>Muroidea</taxon>
        <taxon>Muridae</taxon>
        <taxon>Murinae</taxon>
        <taxon>Rattus</taxon>
    </lineage>
</organism>
<evidence type="ECO:0000313" key="1">
    <source>
        <dbReference type="EMBL" id="EDM10672.1"/>
    </source>
</evidence>
<protein>
    <submittedName>
        <fullName evidence="1">RCG58726</fullName>
    </submittedName>
</protein>
<dbReference type="EMBL" id="CH473989">
    <property type="protein sequence ID" value="EDM10672.1"/>
    <property type="molecule type" value="Genomic_DNA"/>
</dbReference>
<dbReference type="AlphaFoldDB" id="A6JLA7"/>
<dbReference type="Proteomes" id="UP000234681">
    <property type="component" value="Chromosome 11"/>
</dbReference>
<reference evidence="2" key="1">
    <citation type="submission" date="2005-09" db="EMBL/GenBank/DDBJ databases">
        <authorList>
            <person name="Mural R.J."/>
            <person name="Li P.W."/>
            <person name="Adams M.D."/>
            <person name="Amanatides P.G."/>
            <person name="Baden-Tillson H."/>
            <person name="Barnstead M."/>
            <person name="Chin S.H."/>
            <person name="Dew I."/>
            <person name="Evans C.A."/>
            <person name="Ferriera S."/>
            <person name="Flanigan M."/>
            <person name="Fosler C."/>
            <person name="Glodek A."/>
            <person name="Gu Z."/>
            <person name="Holt R.A."/>
            <person name="Jennings D."/>
            <person name="Kraft C.L."/>
            <person name="Lu F."/>
            <person name="Nguyen T."/>
            <person name="Nusskern D.R."/>
            <person name="Pfannkoch C.M."/>
            <person name="Sitter C."/>
            <person name="Sutton G.G."/>
            <person name="Venter J.C."/>
            <person name="Wang Z."/>
            <person name="Woodage T."/>
            <person name="Zheng X.H."/>
            <person name="Zhong F."/>
        </authorList>
    </citation>
    <scope>NUCLEOTIDE SEQUENCE [LARGE SCALE GENOMIC DNA]</scope>
    <source>
        <strain>BN</strain>
        <strain evidence="2">Sprague-Dawley</strain>
    </source>
</reference>
<name>A6JLA7_RAT</name>
<gene>
    <name evidence="1" type="ORF">rCG_58726</name>
</gene>
<proteinExistence type="predicted"/>
<sequence>MATIMALVALVAWDMAMVQALALGAIVAMATFVPLSMDCIGPLGFTEKIITTSEL</sequence>